<protein>
    <submittedName>
        <fullName evidence="2">Uncharacterized protein</fullName>
    </submittedName>
</protein>
<feature type="compositionally biased region" description="Polar residues" evidence="1">
    <location>
        <begin position="321"/>
        <end position="334"/>
    </location>
</feature>
<dbReference type="AlphaFoldDB" id="A0AAD1YWV5"/>
<feature type="compositionally biased region" description="Basic and acidic residues" evidence="1">
    <location>
        <begin position="121"/>
        <end position="139"/>
    </location>
</feature>
<accession>A0AAD1YWV5</accession>
<reference evidence="2" key="1">
    <citation type="submission" date="2023-05" db="EMBL/GenBank/DDBJ databases">
        <authorList>
            <person name="Huff M."/>
        </authorList>
    </citation>
    <scope>NUCLEOTIDE SEQUENCE</scope>
</reference>
<sequence length="334" mass="38185">MTPWKSAQIRLLWTRFRKRDSRSFPTIEKALVHALQCAVYEPIPGDAARHNQLHLAILDPVSIILMQYDWTGAIHVWLKLMILILHFLGNTVFLPQFTVGAESQVQREGKAPQAKKGKLQRLHDVQDRPSKKSNLERQHGTQINLRSTVKSSSAHEQAGSKHNQKKVDNKSSSDLEVTEIANLGMEGNSSSILPSNQLDKRHPSGYSEFRKQIINILREPYKKEEYDELRQAIEAQKAEGSKEPSDLHEKLKKFEKERKKNLMERGFFFWLENKKMEGAFKPWKDPECAAVEQENCLLPPSPPPERRGRKKCATPFKPGSNPENLSSPSPGKKK</sequence>
<gene>
    <name evidence="2" type="ORF">FPE_LOCUS6318</name>
</gene>
<dbReference type="Proteomes" id="UP000834106">
    <property type="component" value="Chromosome 4"/>
</dbReference>
<feature type="region of interest" description="Disordered" evidence="1">
    <location>
        <begin position="104"/>
        <end position="173"/>
    </location>
</feature>
<dbReference type="PANTHER" id="PTHR34194:SF2">
    <property type="entry name" value="F14J8.16 PROTEIN"/>
    <property type="match status" value="1"/>
</dbReference>
<name>A0AAD1YWV5_9LAMI</name>
<feature type="compositionally biased region" description="Polar residues" evidence="1">
    <location>
        <begin position="140"/>
        <end position="155"/>
    </location>
</feature>
<feature type="region of interest" description="Disordered" evidence="1">
    <location>
        <begin position="295"/>
        <end position="334"/>
    </location>
</feature>
<proteinExistence type="predicted"/>
<dbReference type="PANTHER" id="PTHR34194">
    <property type="entry name" value="F14J8.16 PROTEIN"/>
    <property type="match status" value="1"/>
</dbReference>
<organism evidence="2 3">
    <name type="scientific">Fraxinus pennsylvanica</name>
    <dbReference type="NCBI Taxonomy" id="56036"/>
    <lineage>
        <taxon>Eukaryota</taxon>
        <taxon>Viridiplantae</taxon>
        <taxon>Streptophyta</taxon>
        <taxon>Embryophyta</taxon>
        <taxon>Tracheophyta</taxon>
        <taxon>Spermatophyta</taxon>
        <taxon>Magnoliopsida</taxon>
        <taxon>eudicotyledons</taxon>
        <taxon>Gunneridae</taxon>
        <taxon>Pentapetalae</taxon>
        <taxon>asterids</taxon>
        <taxon>lamiids</taxon>
        <taxon>Lamiales</taxon>
        <taxon>Oleaceae</taxon>
        <taxon>Oleeae</taxon>
        <taxon>Fraxinus</taxon>
    </lineage>
</organism>
<evidence type="ECO:0000313" key="3">
    <source>
        <dbReference type="Proteomes" id="UP000834106"/>
    </source>
</evidence>
<evidence type="ECO:0000313" key="2">
    <source>
        <dbReference type="EMBL" id="CAI9758888.1"/>
    </source>
</evidence>
<dbReference type="EMBL" id="OU503039">
    <property type="protein sequence ID" value="CAI9758888.1"/>
    <property type="molecule type" value="Genomic_DNA"/>
</dbReference>
<keyword evidence="3" id="KW-1185">Reference proteome</keyword>
<evidence type="ECO:0000256" key="1">
    <source>
        <dbReference type="SAM" id="MobiDB-lite"/>
    </source>
</evidence>